<evidence type="ECO:0000256" key="7">
    <source>
        <dbReference type="ARBA" id="ARBA00023170"/>
    </source>
</evidence>
<dbReference type="InterPro" id="IPR000276">
    <property type="entry name" value="GPCR_Rhodpsn"/>
</dbReference>
<dbReference type="EMBL" id="MU827795">
    <property type="protein sequence ID" value="KAJ7328668.1"/>
    <property type="molecule type" value="Genomic_DNA"/>
</dbReference>
<dbReference type="PROSITE" id="PS50262">
    <property type="entry name" value="G_PROTEIN_RECEP_F1_2"/>
    <property type="match status" value="1"/>
</dbReference>
<evidence type="ECO:0000256" key="1">
    <source>
        <dbReference type="ARBA" id="ARBA00004651"/>
    </source>
</evidence>
<keyword evidence="7" id="KW-0675">Receptor</keyword>
<dbReference type="Gene3D" id="1.20.1070.10">
    <property type="entry name" value="Rhodopsin 7-helix transmembrane proteins"/>
    <property type="match status" value="1"/>
</dbReference>
<name>A0A9X0CDI2_9CNID</name>
<comment type="subcellular location">
    <subcellularLocation>
        <location evidence="1">Cell membrane</location>
        <topology evidence="1">Multi-pass membrane protein</topology>
    </subcellularLocation>
</comment>
<keyword evidence="2" id="KW-1003">Cell membrane</keyword>
<evidence type="ECO:0000256" key="5">
    <source>
        <dbReference type="ARBA" id="ARBA00023040"/>
    </source>
</evidence>
<keyword evidence="6 10" id="KW-0472">Membrane</keyword>
<keyword evidence="9" id="KW-0807">Transducer</keyword>
<dbReference type="Proteomes" id="UP001163046">
    <property type="component" value="Unassembled WGS sequence"/>
</dbReference>
<dbReference type="PRINTS" id="PR00237">
    <property type="entry name" value="GPCRRHODOPSN"/>
</dbReference>
<proteinExistence type="predicted"/>
<feature type="transmembrane region" description="Helical" evidence="10">
    <location>
        <begin position="106"/>
        <end position="130"/>
    </location>
</feature>
<keyword evidence="3 10" id="KW-0812">Transmembrane</keyword>
<evidence type="ECO:0000256" key="9">
    <source>
        <dbReference type="ARBA" id="ARBA00023224"/>
    </source>
</evidence>
<feature type="transmembrane region" description="Helical" evidence="10">
    <location>
        <begin position="151"/>
        <end position="173"/>
    </location>
</feature>
<dbReference type="GO" id="GO:0004930">
    <property type="term" value="F:G protein-coupled receptor activity"/>
    <property type="evidence" value="ECO:0007669"/>
    <property type="project" value="UniProtKB-KW"/>
</dbReference>
<evidence type="ECO:0000259" key="11">
    <source>
        <dbReference type="PROSITE" id="PS50262"/>
    </source>
</evidence>
<feature type="transmembrane region" description="Helical" evidence="10">
    <location>
        <begin position="36"/>
        <end position="58"/>
    </location>
</feature>
<keyword evidence="5" id="KW-0297">G-protein coupled receptor</keyword>
<dbReference type="SUPFAM" id="SSF81321">
    <property type="entry name" value="Family A G protein-coupled receptor-like"/>
    <property type="match status" value="1"/>
</dbReference>
<dbReference type="AlphaFoldDB" id="A0A9X0CDI2"/>
<organism evidence="12 13">
    <name type="scientific">Desmophyllum pertusum</name>
    <dbReference type="NCBI Taxonomy" id="174260"/>
    <lineage>
        <taxon>Eukaryota</taxon>
        <taxon>Metazoa</taxon>
        <taxon>Cnidaria</taxon>
        <taxon>Anthozoa</taxon>
        <taxon>Hexacorallia</taxon>
        <taxon>Scleractinia</taxon>
        <taxon>Caryophylliina</taxon>
        <taxon>Caryophylliidae</taxon>
        <taxon>Desmophyllum</taxon>
    </lineage>
</organism>
<dbReference type="InterPro" id="IPR017452">
    <property type="entry name" value="GPCR_Rhodpsn_7TM"/>
</dbReference>
<dbReference type="Pfam" id="PF00001">
    <property type="entry name" value="7tm_1"/>
    <property type="match status" value="1"/>
</dbReference>
<dbReference type="GO" id="GO:0005886">
    <property type="term" value="C:plasma membrane"/>
    <property type="evidence" value="ECO:0007669"/>
    <property type="project" value="UniProtKB-SubCell"/>
</dbReference>
<evidence type="ECO:0000256" key="3">
    <source>
        <dbReference type="ARBA" id="ARBA00022692"/>
    </source>
</evidence>
<feature type="domain" description="G-protein coupled receptors family 1 profile" evidence="11">
    <location>
        <begin position="49"/>
        <end position="306"/>
    </location>
</feature>
<evidence type="ECO:0000256" key="8">
    <source>
        <dbReference type="ARBA" id="ARBA00023180"/>
    </source>
</evidence>
<keyword evidence="4 10" id="KW-1133">Transmembrane helix</keyword>
<evidence type="ECO:0000256" key="4">
    <source>
        <dbReference type="ARBA" id="ARBA00022989"/>
    </source>
</evidence>
<gene>
    <name evidence="12" type="ORF">OS493_023943</name>
</gene>
<feature type="transmembrane region" description="Helical" evidence="10">
    <location>
        <begin position="70"/>
        <end position="94"/>
    </location>
</feature>
<keyword evidence="8" id="KW-0325">Glycoprotein</keyword>
<dbReference type="CDD" id="cd00637">
    <property type="entry name" value="7tm_classA_rhodopsin-like"/>
    <property type="match status" value="1"/>
</dbReference>
<reference evidence="12" key="1">
    <citation type="submission" date="2023-01" db="EMBL/GenBank/DDBJ databases">
        <title>Genome assembly of the deep-sea coral Lophelia pertusa.</title>
        <authorList>
            <person name="Herrera S."/>
            <person name="Cordes E."/>
        </authorList>
    </citation>
    <scope>NUCLEOTIDE SEQUENCE</scope>
    <source>
        <strain evidence="12">USNM1676648</strain>
        <tissue evidence="12">Polyp</tissue>
    </source>
</reference>
<dbReference type="OrthoDB" id="5958191at2759"/>
<dbReference type="PANTHER" id="PTHR24246:SF27">
    <property type="entry name" value="ADENOSINE RECEPTOR, ISOFORM A"/>
    <property type="match status" value="1"/>
</dbReference>
<keyword evidence="13" id="KW-1185">Reference proteome</keyword>
<feature type="transmembrane region" description="Helical" evidence="10">
    <location>
        <begin position="185"/>
        <end position="212"/>
    </location>
</feature>
<evidence type="ECO:0000313" key="12">
    <source>
        <dbReference type="EMBL" id="KAJ7328668.1"/>
    </source>
</evidence>
<dbReference type="PANTHER" id="PTHR24246">
    <property type="entry name" value="OLFACTORY RECEPTOR AND ADENOSINE RECEPTOR"/>
    <property type="match status" value="1"/>
</dbReference>
<evidence type="ECO:0000313" key="13">
    <source>
        <dbReference type="Proteomes" id="UP001163046"/>
    </source>
</evidence>
<feature type="transmembrane region" description="Helical" evidence="10">
    <location>
        <begin position="250"/>
        <end position="270"/>
    </location>
</feature>
<evidence type="ECO:0000256" key="10">
    <source>
        <dbReference type="SAM" id="Phobius"/>
    </source>
</evidence>
<accession>A0A9X0CDI2</accession>
<protein>
    <recommendedName>
        <fullName evidence="11">G-protein coupled receptors family 1 profile domain-containing protein</fullName>
    </recommendedName>
</protein>
<feature type="transmembrane region" description="Helical" evidence="10">
    <location>
        <begin position="290"/>
        <end position="309"/>
    </location>
</feature>
<comment type="caution">
    <text evidence="12">The sequence shown here is derived from an EMBL/GenBank/DDBJ whole genome shotgun (WGS) entry which is preliminary data.</text>
</comment>
<evidence type="ECO:0000256" key="2">
    <source>
        <dbReference type="ARBA" id="ARBA00022475"/>
    </source>
</evidence>
<sequence>MDSKLDFSSCSNATKNITQPAQGNGHNQMQTNYTEIAKLISIAAAIVIVNSLVFYLYLKKKTLRTSSNYPLFSLAVCDFFAGFAIIPLFTILSFTPLIQSQGTRFYLGFLVTVLHNFVAFATVYHIVVLTGERYLAIKFPLKHRVLDQKSVEVVLSVVWISSLLVSFVPFTWINQIYPVWQPVSLKFTLGFAIFCLVFALVLPYIFLIYAFIDMFKGVYGGTRSGRRQKSSRFLRRTQSTRRQFAGERKCLAMFAIMASTFLICWLPWFVIFLLHQLPYDQSKMKVPAEVALLIRYMTSVVNPLLYTFLKRDFYQALKFVFNRRRQVSISLTYYSRRGTAQTDCNHLPAVSRGQQTSPEAALHVIEECESEF</sequence>
<evidence type="ECO:0000256" key="6">
    <source>
        <dbReference type="ARBA" id="ARBA00023136"/>
    </source>
</evidence>